<dbReference type="AlphaFoldDB" id="A0A7X5B1K6"/>
<dbReference type="InterPro" id="IPR036271">
    <property type="entry name" value="Tet_transcr_reg_TetR-rel_C_sf"/>
</dbReference>
<evidence type="ECO:0000313" key="4">
    <source>
        <dbReference type="EMBL" id="NAW67140.1"/>
    </source>
</evidence>
<keyword evidence="2" id="KW-0804">Transcription</keyword>
<dbReference type="Gene3D" id="1.10.357.10">
    <property type="entry name" value="Tetracycline Repressor, domain 2"/>
    <property type="match status" value="1"/>
</dbReference>
<dbReference type="Pfam" id="PF13305">
    <property type="entry name" value="TetR_C_33"/>
    <property type="match status" value="1"/>
</dbReference>
<evidence type="ECO:0000313" key="5">
    <source>
        <dbReference type="Proteomes" id="UP000465712"/>
    </source>
</evidence>
<name>A0A7X5B1K6_9GAMM</name>
<proteinExistence type="predicted"/>
<dbReference type="InterPro" id="IPR009057">
    <property type="entry name" value="Homeodomain-like_sf"/>
</dbReference>
<evidence type="ECO:0000259" key="3">
    <source>
        <dbReference type="Pfam" id="PF13305"/>
    </source>
</evidence>
<organism evidence="4 5">
    <name type="scientific">Photobacterium halotolerans</name>
    <dbReference type="NCBI Taxonomy" id="265726"/>
    <lineage>
        <taxon>Bacteria</taxon>
        <taxon>Pseudomonadati</taxon>
        <taxon>Pseudomonadota</taxon>
        <taxon>Gammaproteobacteria</taxon>
        <taxon>Vibrionales</taxon>
        <taxon>Vibrionaceae</taxon>
        <taxon>Photobacterium</taxon>
    </lineage>
</organism>
<keyword evidence="1" id="KW-0805">Transcription regulation</keyword>
<dbReference type="SUPFAM" id="SSF48498">
    <property type="entry name" value="Tetracyclin repressor-like, C-terminal domain"/>
    <property type="match status" value="1"/>
</dbReference>
<accession>A0A7X5B1K6</accession>
<comment type="caution">
    <text evidence="4">The sequence shown here is derived from an EMBL/GenBank/DDBJ whole genome shotgun (WGS) entry which is preliminary data.</text>
</comment>
<dbReference type="SUPFAM" id="SSF46689">
    <property type="entry name" value="Homeodomain-like"/>
    <property type="match status" value="1"/>
</dbReference>
<dbReference type="Proteomes" id="UP000465712">
    <property type="component" value="Unassembled WGS sequence"/>
</dbReference>
<evidence type="ECO:0000256" key="1">
    <source>
        <dbReference type="ARBA" id="ARBA00023015"/>
    </source>
</evidence>
<sequence>MARRNDHTREELISMTLEQVKKFLSEHPHHELSLRKVAAMIGYVPSTLVNVFGNYNLLLLHAVAQTMDELFAEAEKQLQQSESTTDALRKLAYCYLNFAVDNPYRWQLIFQHTMNGEELPEWQNERINNMINMLESLIRQLIPDQSETAVMEASRVLWAGVHGITLLTVDDKLFTSTPVDGKALIDNLLDTYLNNWQV</sequence>
<evidence type="ECO:0000256" key="2">
    <source>
        <dbReference type="ARBA" id="ARBA00023163"/>
    </source>
</evidence>
<dbReference type="RefSeq" id="WP_161446525.1">
    <property type="nucleotide sequence ID" value="NZ_WXWV01000272.1"/>
</dbReference>
<reference evidence="4 5" key="1">
    <citation type="submission" date="2017-05" db="EMBL/GenBank/DDBJ databases">
        <title>High clonality and local adaptation shapes Vibrionaceae linages within an endangered oasis.</title>
        <authorList>
            <person name="Vazquez-Rosas-Landa M."/>
        </authorList>
    </citation>
    <scope>NUCLEOTIDE SEQUENCE [LARGE SCALE GENOMIC DNA]</scope>
    <source>
        <strain evidence="4 5">P46_P4S1P180</strain>
    </source>
</reference>
<protein>
    <submittedName>
        <fullName evidence="4">TetR/AcrR family transcriptional regulator</fullName>
    </submittedName>
</protein>
<gene>
    <name evidence="4" type="ORF">CAG72_18255</name>
</gene>
<dbReference type="EMBL" id="WXWW01000259">
    <property type="protein sequence ID" value="NAW67140.1"/>
    <property type="molecule type" value="Genomic_DNA"/>
</dbReference>
<dbReference type="InterPro" id="IPR025996">
    <property type="entry name" value="MT1864/Rv1816-like_C"/>
</dbReference>
<feature type="domain" description="HTH-type transcriptional regulator MT1864/Rv1816-like C-terminal" evidence="3">
    <location>
        <begin position="88"/>
        <end position="191"/>
    </location>
</feature>